<dbReference type="PROSITE" id="PS00455">
    <property type="entry name" value="AMP_BINDING"/>
    <property type="match status" value="1"/>
</dbReference>
<evidence type="ECO:0000259" key="5">
    <source>
        <dbReference type="PROSITE" id="PS50075"/>
    </source>
</evidence>
<keyword evidence="2" id="KW-0596">Phosphopantetheine</keyword>
<dbReference type="InterPro" id="IPR025110">
    <property type="entry name" value="AMP-bd_C"/>
</dbReference>
<comment type="cofactor">
    <cofactor evidence="1">
        <name>pantetheine 4'-phosphate</name>
        <dbReference type="ChEBI" id="CHEBI:47942"/>
    </cofactor>
</comment>
<feature type="region of interest" description="Disordered" evidence="4">
    <location>
        <begin position="2226"/>
        <end position="2249"/>
    </location>
</feature>
<dbReference type="InterPro" id="IPR006162">
    <property type="entry name" value="Ppantetheine_attach_site"/>
</dbReference>
<dbReference type="InterPro" id="IPR029058">
    <property type="entry name" value="AB_hydrolase_fold"/>
</dbReference>
<gene>
    <name evidence="6" type="ORF">M5J20_11105</name>
</gene>
<dbReference type="Pfam" id="PF00501">
    <property type="entry name" value="AMP-binding"/>
    <property type="match status" value="1"/>
</dbReference>
<feature type="compositionally biased region" description="Polar residues" evidence="4">
    <location>
        <begin position="1075"/>
        <end position="1084"/>
    </location>
</feature>
<dbReference type="Gene3D" id="3.30.559.30">
    <property type="entry name" value="Nonribosomal peptide synthetase, condensation domain"/>
    <property type="match status" value="2"/>
</dbReference>
<keyword evidence="7" id="KW-1185">Reference proteome</keyword>
<dbReference type="InterPro" id="IPR042099">
    <property type="entry name" value="ANL_N_sf"/>
</dbReference>
<dbReference type="Pfam" id="PF13193">
    <property type="entry name" value="AMP-binding_C"/>
    <property type="match status" value="1"/>
</dbReference>
<dbReference type="Pfam" id="PF00668">
    <property type="entry name" value="Condensation"/>
    <property type="match status" value="2"/>
</dbReference>
<protein>
    <submittedName>
        <fullName evidence="6">Condensation domain-containing protein</fullName>
    </submittedName>
</protein>
<sequence length="2515" mass="272723">MGIGAGQAYLERDLLVSFSPAPLANVSPGVAAWGVFLCPFLFSHSPPRCRPPTHKELDLSSTLPLTSAQYGVWNAQKLNPESPYYVVGEVLHLGPGHIELETLQHSIAQLQQEAETLRVRVTTDGLTPQQSVVQEGPGVDRVIDVRHAADPQRSAEAWVDALRAECAETMRTMVDQPLCRYVIILLDVTETWVVQLYHHLIVDGFSASLLTRRLSQIYTARVAGKQARPFRAASLSELVALDQEYRESAEHIRDKQYWTSVLAQLPEVAERATMNTATKAEGTGQTTITTTMRLGPEIMEKATKAATDEQITWVELMIALYGAFVHRLLAPRSTSEQFLAVPVMARSHTRELRTPAMAVNVLPLRVNVDNQQTVQEYLHHAVESLHGLLAHQRLRGESLPQITGDSRVADVLHGVGVNAKAFTTRADFAGVPGRLRNVAGGPPEDLGLVLTPAEDGGLDMAFETDPARVSAEHARARLEALREFTCQALEDTSRKIGELPLHSQRRRVEMLEQRRAQGVEVAENSRSQDALSTALSTLRNHTQAHLVVHTADGWDTEPGTEMLDREILGAAVLNSKDLHAAVHRLASYFRREVLGSDRWRQAEQVTEQDRARPVLALEMERGRELALAVLAAFAAGVPFVYIDPTSPAQRREQIHANAEPVASVDAAAIRYALALGSTTSEENAVERSAESAACPDPEQLAYLIYTSGSTGKPKGVEVPRRAISSLFAQHRSGLYDRPHAVVAHTASFSFDAAFDQLLWLLAGHDVHLYPEQATGDADKLVEHFATQQINVVDTTPSMMKALLAAQLLEKVPSLQLVVLGGEELPAELWDHLAATGLEVVNAYGPTESTVDALLARVEPGVAHLGRPVAGMRAYLVDNALQLVGDQEVGELVLAGPQLALGYRGLPEATDAAFKEDVRIDPRRAPERIYRTGDRARWIPGRGYQFLGRADEQVEINGQRVELAEVEAVLASVNGVRHCAVAPLNRSGQATVLVAAVVGDWPMDASDLTAIRHQLQAALPAAAIPRRIHPVRALPTTTSGKIDREAIAGYGLQPPTAGAKEDTAAPEATEPVEVSSAGNATTSGKNDPLAPLDPAHLLLHRTVCDVLHLPPQQTDPDQDFISLGGESIAALHVASRARQQGLLLQPKDLMGGIALAQIPLDFRPPQNPQAPQVSQAARPTFLSSGEDLGKGGNSRSNNGDNQWLDWGVLPWSPVARTQIAAAPTVHAMRRHVMYRWLDMPPGCGQADVLRAVEVLQRRHASLRMLLDWDNVVQLIPRVPLANAEEIVVELAPDGPDPVEQLAAGIAPDGGVMWQVGLCREGALVMVHHLAIDALSWPNLQREWNAVLIDANVKLPALTGLLRAHGMQRAVEHQAVQNVPPGSAELSVLPELPEKLLCPRGQATMMWRNIAMPDAAAMSSELAQRFRTDRQVVVVSLLAQALQAVGLTELQLVVEGHGRDGGTGATRSGDYGSTGSAVDCMELIGWFTTEERWAFSARADGASVHSSANSPRFMAAWVRAGREAESQAQPWDPASCPPNRRVVINVLDAQPEESFGVLESDDRRMTEALTINVFLTSDGADVEYVADLAALRDASPTVLEKLHEQLQRAARDLLVADRLVLRQALPSDYRAFDTQPTNPRLGHSSTNQPTPTLSVAHLRSLEAAHGPLEDIVPATASQQGLLFHGLAGTDRYVIAAAVDLTGVASPELIHQSMRAILRRHAALRAVFDCSDLPLMLIPERLDLPWTIHDCRDFSPAAAHAFVEQLRELRGHRAVDLESGPLVTADLVLLPESNRLETNRPATLVLGSHHILTDGWSTAVMLQDLQRLLSGEDLDPAPSFAEFARSLCQRSVEQLEREHRAWQQIFTGTDQPHEASRTGEHGGVIAGLRPVASSKKSTTEAPEVPHVLHRDTDGRVATAAASLGTTPSVLVQTAWLLTLAAMHGGRRVTTGVTLSGRSAEQPRMASAVGMFITTLPLHVQLEPGHTLRHTVRQVADTMALISENQTTPLQEIETLVGSAPLFDTAVVYDHHAHFGAPSGPHTVETSESCLRIQGLRTSGRTHYPLTVVCPPGDVLEITLVHRPDVVERILPDAAARWFGTFLNALCDAATGRDLRLVELLPERGEFEEPADGQIEVDGHSEVEEADTCNTGNRELSEDNPVCAQVQAAMESLLGNPIGPEENFFTSGGDSLLAMRLMGVLRKQGMQLKIQDIVDAGTPAAIAERLGQGTGGAMKAKQPPKPQQSQRLQTAEHSQRRPVWCLHPIGGHGLAFAPLASLLADTEFDTRLIELPSPLPQVGTLAELAELYTEQILAEQQEGPFTLVGYSFGGVVAENIAAALQRRGYEVRFLGILDAYPSGSSPSSGTHSWPPGTPDGRTAFGDYDVRAIARADGMSHELGTVGVDIESNIRFCMQMLHTAAPTSYEGRVELVVATQNNSDVAHGQWDPAAAWRRRPGAYPVRVSELELTHAQLVKADGWKNVFQQWAPRLLNKSSADRPAPEATGIDPAHAAPPHADPAH</sequence>
<feature type="domain" description="Carrier" evidence="5">
    <location>
        <begin position="2153"/>
        <end position="2226"/>
    </location>
</feature>
<organism evidence="6 7">
    <name type="scientific">Corynebacterium stercoris</name>
    <dbReference type="NCBI Taxonomy" id="2943490"/>
    <lineage>
        <taxon>Bacteria</taxon>
        <taxon>Bacillati</taxon>
        <taxon>Actinomycetota</taxon>
        <taxon>Actinomycetes</taxon>
        <taxon>Mycobacteriales</taxon>
        <taxon>Corynebacteriaceae</taxon>
        <taxon>Corynebacterium</taxon>
    </lineage>
</organism>
<evidence type="ECO:0000256" key="1">
    <source>
        <dbReference type="ARBA" id="ARBA00001957"/>
    </source>
</evidence>
<dbReference type="SUPFAM" id="SSF53474">
    <property type="entry name" value="alpha/beta-Hydrolases"/>
    <property type="match status" value="1"/>
</dbReference>
<dbReference type="Gene3D" id="3.30.559.10">
    <property type="entry name" value="Chloramphenicol acetyltransferase-like domain"/>
    <property type="match status" value="3"/>
</dbReference>
<evidence type="ECO:0000256" key="2">
    <source>
        <dbReference type="ARBA" id="ARBA00022450"/>
    </source>
</evidence>
<feature type="region of interest" description="Disordered" evidence="4">
    <location>
        <begin position="1050"/>
        <end position="1088"/>
    </location>
</feature>
<evidence type="ECO:0000256" key="3">
    <source>
        <dbReference type="ARBA" id="ARBA00022553"/>
    </source>
</evidence>
<dbReference type="Proteomes" id="UP001204000">
    <property type="component" value="Unassembled WGS sequence"/>
</dbReference>
<dbReference type="PROSITE" id="PS50075">
    <property type="entry name" value="CARRIER"/>
    <property type="match status" value="1"/>
</dbReference>
<reference evidence="6" key="1">
    <citation type="submission" date="2022-05" db="EMBL/GenBank/DDBJ databases">
        <title>Corynebacterium sp. TA-R-1 sp. nov., isolated from human feces.</title>
        <authorList>
            <person name="Shamsuzzaman M."/>
            <person name="Dahal R.H."/>
        </authorList>
    </citation>
    <scope>NUCLEOTIDE SEQUENCE</scope>
    <source>
        <strain evidence="6">TA-R-1</strain>
    </source>
</reference>
<dbReference type="PROSITE" id="PS00012">
    <property type="entry name" value="PHOSPHOPANTETHEINE"/>
    <property type="match status" value="1"/>
</dbReference>
<dbReference type="Gene3D" id="3.40.50.1820">
    <property type="entry name" value="alpha/beta hydrolase"/>
    <property type="match status" value="1"/>
</dbReference>
<dbReference type="SUPFAM" id="SSF56801">
    <property type="entry name" value="Acetyl-CoA synthetase-like"/>
    <property type="match status" value="1"/>
</dbReference>
<proteinExistence type="predicted"/>
<keyword evidence="3" id="KW-0597">Phosphoprotein</keyword>
<dbReference type="PANTHER" id="PTHR45527:SF1">
    <property type="entry name" value="FATTY ACID SYNTHASE"/>
    <property type="match status" value="1"/>
</dbReference>
<dbReference type="SMART" id="SM00824">
    <property type="entry name" value="PKS_TE"/>
    <property type="match status" value="1"/>
</dbReference>
<dbReference type="PANTHER" id="PTHR45527">
    <property type="entry name" value="NONRIBOSOMAL PEPTIDE SYNTHETASE"/>
    <property type="match status" value="1"/>
</dbReference>
<dbReference type="InterPro" id="IPR001031">
    <property type="entry name" value="Thioesterase"/>
</dbReference>
<dbReference type="InterPro" id="IPR023213">
    <property type="entry name" value="CAT-like_dom_sf"/>
</dbReference>
<dbReference type="Pfam" id="PF00975">
    <property type="entry name" value="Thioesterase"/>
    <property type="match status" value="1"/>
</dbReference>
<dbReference type="Gene3D" id="1.10.1200.10">
    <property type="entry name" value="ACP-like"/>
    <property type="match status" value="1"/>
</dbReference>
<dbReference type="InterPro" id="IPR020802">
    <property type="entry name" value="TesA-like"/>
</dbReference>
<dbReference type="InterPro" id="IPR009081">
    <property type="entry name" value="PP-bd_ACP"/>
</dbReference>
<evidence type="ECO:0000313" key="7">
    <source>
        <dbReference type="Proteomes" id="UP001204000"/>
    </source>
</evidence>
<dbReference type="SUPFAM" id="SSF52777">
    <property type="entry name" value="CoA-dependent acyltransferases"/>
    <property type="match status" value="5"/>
</dbReference>
<accession>A0ABT1G405</accession>
<dbReference type="Gene3D" id="3.40.50.12780">
    <property type="entry name" value="N-terminal domain of ligase-like"/>
    <property type="match status" value="1"/>
</dbReference>
<dbReference type="InterPro" id="IPR001242">
    <property type="entry name" value="Condensation_dom"/>
</dbReference>
<dbReference type="SUPFAM" id="SSF47336">
    <property type="entry name" value="ACP-like"/>
    <property type="match status" value="2"/>
</dbReference>
<dbReference type="EMBL" id="JAMFTQ010000023">
    <property type="protein sequence ID" value="MCP1388721.1"/>
    <property type="molecule type" value="Genomic_DNA"/>
</dbReference>
<feature type="region of interest" description="Disordered" evidence="4">
    <location>
        <begin position="2489"/>
        <end position="2515"/>
    </location>
</feature>
<comment type="caution">
    <text evidence="6">The sequence shown here is derived from an EMBL/GenBank/DDBJ whole genome shotgun (WGS) entry which is preliminary data.</text>
</comment>
<evidence type="ECO:0000313" key="6">
    <source>
        <dbReference type="EMBL" id="MCP1388721.1"/>
    </source>
</evidence>
<dbReference type="SMART" id="SM00823">
    <property type="entry name" value="PKS_PP"/>
    <property type="match status" value="2"/>
</dbReference>
<name>A0ABT1G405_9CORY</name>
<dbReference type="InterPro" id="IPR045851">
    <property type="entry name" value="AMP-bd_C_sf"/>
</dbReference>
<dbReference type="Pfam" id="PF00550">
    <property type="entry name" value="PP-binding"/>
    <property type="match status" value="2"/>
</dbReference>
<dbReference type="InterPro" id="IPR000873">
    <property type="entry name" value="AMP-dep_synth/lig_dom"/>
</dbReference>
<dbReference type="InterPro" id="IPR020806">
    <property type="entry name" value="PKS_PP-bd"/>
</dbReference>
<dbReference type="Gene3D" id="3.30.300.30">
    <property type="match status" value="1"/>
</dbReference>
<evidence type="ECO:0000256" key="4">
    <source>
        <dbReference type="SAM" id="MobiDB-lite"/>
    </source>
</evidence>
<dbReference type="InterPro" id="IPR020845">
    <property type="entry name" value="AMP-binding_CS"/>
</dbReference>
<dbReference type="InterPro" id="IPR036736">
    <property type="entry name" value="ACP-like_sf"/>
</dbReference>